<accession>A0A3S1AEH9</accession>
<organism evidence="1 2">
    <name type="scientific">Elysia chlorotica</name>
    <name type="common">Eastern emerald elysia</name>
    <name type="synonym">Sea slug</name>
    <dbReference type="NCBI Taxonomy" id="188477"/>
    <lineage>
        <taxon>Eukaryota</taxon>
        <taxon>Metazoa</taxon>
        <taxon>Spiralia</taxon>
        <taxon>Lophotrochozoa</taxon>
        <taxon>Mollusca</taxon>
        <taxon>Gastropoda</taxon>
        <taxon>Heterobranchia</taxon>
        <taxon>Euthyneura</taxon>
        <taxon>Panpulmonata</taxon>
        <taxon>Sacoglossa</taxon>
        <taxon>Placobranchoidea</taxon>
        <taxon>Plakobranchidae</taxon>
        <taxon>Elysia</taxon>
    </lineage>
</organism>
<proteinExistence type="predicted"/>
<dbReference type="Proteomes" id="UP000271974">
    <property type="component" value="Unassembled WGS sequence"/>
</dbReference>
<gene>
    <name evidence="1" type="ORF">EGW08_002477</name>
</gene>
<dbReference type="AlphaFoldDB" id="A0A3S1AEH9"/>
<reference evidence="1 2" key="1">
    <citation type="submission" date="2019-01" db="EMBL/GenBank/DDBJ databases">
        <title>A draft genome assembly of the solar-powered sea slug Elysia chlorotica.</title>
        <authorList>
            <person name="Cai H."/>
            <person name="Li Q."/>
            <person name="Fang X."/>
            <person name="Li J."/>
            <person name="Curtis N.E."/>
            <person name="Altenburger A."/>
            <person name="Shibata T."/>
            <person name="Feng M."/>
            <person name="Maeda T."/>
            <person name="Schwartz J.A."/>
            <person name="Shigenobu S."/>
            <person name="Lundholm N."/>
            <person name="Nishiyama T."/>
            <person name="Yang H."/>
            <person name="Hasebe M."/>
            <person name="Li S."/>
            <person name="Pierce S.K."/>
            <person name="Wang J."/>
        </authorList>
    </citation>
    <scope>NUCLEOTIDE SEQUENCE [LARGE SCALE GENOMIC DNA]</scope>
    <source>
        <strain evidence="1">EC2010</strain>
        <tissue evidence="1">Whole organism of an adult</tissue>
    </source>
</reference>
<sequence>MFVQSLTGLFNVLWEKRSHTPDVPSRLLTVEPGSTHRPEPERAQVVYTLDFVLGQLSSSPSTPGVKIRLMLCLWKSVYDACGRGLRYACGRDFWHVCGKAYIIPVTVLDRGRNLQHVIMWAELVAYLEGLKALTGHVPYRFDISPSVMSVCKLLRVTGPTTDTANSGLKTMNPLTNKEHRLVVMVSANAAIFIVLHTARGTAVYPNPGH</sequence>
<evidence type="ECO:0000313" key="2">
    <source>
        <dbReference type="Proteomes" id="UP000271974"/>
    </source>
</evidence>
<name>A0A3S1AEH9_ELYCH</name>
<protein>
    <submittedName>
        <fullName evidence="1">Uncharacterized protein</fullName>
    </submittedName>
</protein>
<keyword evidence="2" id="KW-1185">Reference proteome</keyword>
<evidence type="ECO:0000313" key="1">
    <source>
        <dbReference type="EMBL" id="RUS89774.1"/>
    </source>
</evidence>
<comment type="caution">
    <text evidence="1">The sequence shown here is derived from an EMBL/GenBank/DDBJ whole genome shotgun (WGS) entry which is preliminary data.</text>
</comment>
<dbReference type="EMBL" id="RQTK01000048">
    <property type="protein sequence ID" value="RUS89774.1"/>
    <property type="molecule type" value="Genomic_DNA"/>
</dbReference>